<reference evidence="1" key="1">
    <citation type="submission" date="2021-01" db="EMBL/GenBank/DDBJ databases">
        <authorList>
            <person name="Corre E."/>
            <person name="Pelletier E."/>
            <person name="Niang G."/>
            <person name="Scheremetjew M."/>
            <person name="Finn R."/>
            <person name="Kale V."/>
            <person name="Holt S."/>
            <person name="Cochrane G."/>
            <person name="Meng A."/>
            <person name="Brown T."/>
            <person name="Cohen L."/>
        </authorList>
    </citation>
    <scope>NUCLEOTIDE SEQUENCE</scope>
    <source>
        <strain evidence="1">CCMP2084</strain>
    </source>
</reference>
<proteinExistence type="predicted"/>
<sequence>MTAHVTILSTVSSIYHCHKNNYTTKPSLSQIISVNTMSSSSNNSASGRTTPQNGALHLVLTKETELYRKFRHTLQTEPRHVSFDFEDIMFPHLSCELIDTTSSSSKRKETDDDDSYDSYQPRFKKVRRSRNFRETLSLQETIPAPHTIAPCSNQLSRVVTPPSSPSSWGHFTETEQVVDAFETIAPADEKSSLLCNNDKKSSTFQFLQEPKSNRWPLPRIRCQQANLDAPQDDFFLFGVENALEELHM</sequence>
<dbReference type="EMBL" id="HBHQ01005295">
    <property type="protein sequence ID" value="CAD9811712.1"/>
    <property type="molecule type" value="Transcribed_RNA"/>
</dbReference>
<accession>A0A7S2U8A2</accession>
<protein>
    <submittedName>
        <fullName evidence="1">Uncharacterized protein</fullName>
    </submittedName>
</protein>
<dbReference type="AlphaFoldDB" id="A0A7S2U8A2"/>
<organism evidence="1">
    <name type="scientific">Attheya septentrionalis</name>
    <dbReference type="NCBI Taxonomy" id="420275"/>
    <lineage>
        <taxon>Eukaryota</taxon>
        <taxon>Sar</taxon>
        <taxon>Stramenopiles</taxon>
        <taxon>Ochrophyta</taxon>
        <taxon>Bacillariophyta</taxon>
        <taxon>Coscinodiscophyceae</taxon>
        <taxon>Chaetocerotophycidae</taxon>
        <taxon>Chaetocerotales</taxon>
        <taxon>Attheyaceae</taxon>
        <taxon>Attheya</taxon>
    </lineage>
</organism>
<name>A0A7S2U8A2_9STRA</name>
<gene>
    <name evidence="1" type="ORF">ASEP1449_LOCUS3537</name>
</gene>
<evidence type="ECO:0000313" key="1">
    <source>
        <dbReference type="EMBL" id="CAD9811712.1"/>
    </source>
</evidence>